<protein>
    <recommendedName>
        <fullName evidence="19">Calcium-transporting ATPase</fullName>
        <ecNumber evidence="19">7.2.2.10</ecNumber>
    </recommendedName>
</protein>
<keyword evidence="5 19" id="KW-0109">Calcium transport</keyword>
<dbReference type="NCBIfam" id="TIGR01494">
    <property type="entry name" value="ATPase_P-type"/>
    <property type="match status" value="2"/>
</dbReference>
<dbReference type="Pfam" id="PF00690">
    <property type="entry name" value="Cation_ATPase_N"/>
    <property type="match status" value="1"/>
</dbReference>
<dbReference type="InterPro" id="IPR023299">
    <property type="entry name" value="ATPase_P-typ_cyto_dom_N"/>
</dbReference>
<keyword evidence="13 19" id="KW-1133">Transmembrane helix</keyword>
<dbReference type="Gene3D" id="2.70.150.10">
    <property type="entry name" value="Calcium-transporting ATPase, cytoplasmic transduction domain A"/>
    <property type="match status" value="1"/>
</dbReference>
<feature type="region of interest" description="Disordered" evidence="20">
    <location>
        <begin position="229"/>
        <end position="257"/>
    </location>
</feature>
<dbReference type="GO" id="GO:0006420">
    <property type="term" value="P:arginyl-tRNA aminoacylation"/>
    <property type="evidence" value="ECO:0007669"/>
    <property type="project" value="InterPro"/>
</dbReference>
<dbReference type="InterPro" id="IPR001278">
    <property type="entry name" value="Arg-tRNA-ligase"/>
</dbReference>
<comment type="catalytic activity">
    <reaction evidence="19">
        <text>Ca(2+)(in) + ATP + H2O = Ca(2+)(out) + ADP + phosphate + H(+)</text>
        <dbReference type="Rhea" id="RHEA:18105"/>
        <dbReference type="ChEBI" id="CHEBI:15377"/>
        <dbReference type="ChEBI" id="CHEBI:15378"/>
        <dbReference type="ChEBI" id="CHEBI:29108"/>
        <dbReference type="ChEBI" id="CHEBI:30616"/>
        <dbReference type="ChEBI" id="CHEBI:43474"/>
        <dbReference type="ChEBI" id="CHEBI:456216"/>
        <dbReference type="EC" id="7.2.2.10"/>
    </reaction>
</comment>
<evidence type="ECO:0000256" key="6">
    <source>
        <dbReference type="ARBA" id="ARBA00022598"/>
    </source>
</evidence>
<evidence type="ECO:0000256" key="20">
    <source>
        <dbReference type="SAM" id="MobiDB-lite"/>
    </source>
</evidence>
<evidence type="ECO:0000256" key="18">
    <source>
        <dbReference type="ARBA" id="ARBA00049339"/>
    </source>
</evidence>
<feature type="compositionally biased region" description="Basic and acidic residues" evidence="20">
    <location>
        <begin position="229"/>
        <end position="239"/>
    </location>
</feature>
<feature type="region of interest" description="Disordered" evidence="20">
    <location>
        <begin position="686"/>
        <end position="724"/>
    </location>
</feature>
<dbReference type="EMBL" id="SPNW01000119">
    <property type="protein sequence ID" value="TIA85202.1"/>
    <property type="molecule type" value="Genomic_DNA"/>
</dbReference>
<dbReference type="SFLD" id="SFLDS00003">
    <property type="entry name" value="Haloacid_Dehalogenase"/>
    <property type="match status" value="1"/>
</dbReference>
<dbReference type="Gene3D" id="3.40.50.1000">
    <property type="entry name" value="HAD superfamily/HAD-like"/>
    <property type="match status" value="1"/>
</dbReference>
<feature type="transmembrane region" description="Helical" evidence="19">
    <location>
        <begin position="1102"/>
        <end position="1131"/>
    </location>
</feature>
<evidence type="ECO:0000313" key="24">
    <source>
        <dbReference type="Proteomes" id="UP000310189"/>
    </source>
</evidence>
<evidence type="ECO:0000256" key="1">
    <source>
        <dbReference type="ARBA" id="ARBA00004127"/>
    </source>
</evidence>
<dbReference type="Proteomes" id="UP000310189">
    <property type="component" value="Unassembled WGS sequence"/>
</dbReference>
<comment type="subcellular location">
    <subcellularLocation>
        <location evidence="1">Endomembrane system</location>
        <topology evidence="1">Multi-pass membrane protein</topology>
    </subcellularLocation>
    <subcellularLocation>
        <location evidence="19">Membrane</location>
        <topology evidence="19">Multi-pass membrane protein</topology>
    </subcellularLocation>
</comment>
<feature type="domain" description="DALR anticodon binding" evidence="22">
    <location>
        <begin position="504"/>
        <end position="604"/>
    </location>
</feature>
<dbReference type="Gene3D" id="1.20.1110.10">
    <property type="entry name" value="Calcium-transporting ATPase, transmembrane domain"/>
    <property type="match status" value="1"/>
</dbReference>
<dbReference type="CDD" id="cd00671">
    <property type="entry name" value="ArgRS_core"/>
    <property type="match status" value="1"/>
</dbReference>
<evidence type="ECO:0000256" key="7">
    <source>
        <dbReference type="ARBA" id="ARBA00022692"/>
    </source>
</evidence>
<gene>
    <name evidence="23" type="ORF">E3P99_04049</name>
</gene>
<keyword evidence="3 19" id="KW-0813">Transport</keyword>
<dbReference type="NCBIfam" id="TIGR00456">
    <property type="entry name" value="argS"/>
    <property type="match status" value="1"/>
</dbReference>
<accession>A0A4T0FB31</accession>
<keyword evidence="10 19" id="KW-0067">ATP-binding</keyword>
<keyword evidence="7 19" id="KW-0812">Transmembrane</keyword>
<dbReference type="InterPro" id="IPR001757">
    <property type="entry name" value="P_typ_ATPase"/>
</dbReference>
<evidence type="ECO:0000256" key="3">
    <source>
        <dbReference type="ARBA" id="ARBA00022448"/>
    </source>
</evidence>
<keyword evidence="14 19" id="KW-0406">Ion transport</keyword>
<feature type="compositionally biased region" description="Acidic residues" evidence="20">
    <location>
        <begin position="240"/>
        <end position="250"/>
    </location>
</feature>
<keyword evidence="12" id="KW-1278">Translocase</keyword>
<dbReference type="SFLD" id="SFLDG00002">
    <property type="entry name" value="C1.7:_P-type_atpase_like"/>
    <property type="match status" value="1"/>
</dbReference>
<dbReference type="PROSITE" id="PS00154">
    <property type="entry name" value="ATPASE_E1_E2"/>
    <property type="match status" value="1"/>
</dbReference>
<dbReference type="PANTHER" id="PTHR42861">
    <property type="entry name" value="CALCIUM-TRANSPORTING ATPASE"/>
    <property type="match status" value="1"/>
</dbReference>
<keyword evidence="4" id="KW-0597">Phosphoprotein</keyword>
<evidence type="ECO:0000259" key="21">
    <source>
        <dbReference type="SMART" id="SM00831"/>
    </source>
</evidence>
<dbReference type="SUPFAM" id="SSF47323">
    <property type="entry name" value="Anticodon-binding domain of a subclass of class I aminoacyl-tRNA synthetases"/>
    <property type="match status" value="1"/>
</dbReference>
<feature type="transmembrane region" description="Helical" evidence="19">
    <location>
        <begin position="887"/>
        <end position="906"/>
    </location>
</feature>
<dbReference type="SMART" id="SM00836">
    <property type="entry name" value="DALR_1"/>
    <property type="match status" value="1"/>
</dbReference>
<feature type="transmembrane region" description="Helical" evidence="19">
    <location>
        <begin position="1623"/>
        <end position="1640"/>
    </location>
</feature>
<feature type="compositionally biased region" description="Basic and acidic residues" evidence="20">
    <location>
        <begin position="803"/>
        <end position="824"/>
    </location>
</feature>
<evidence type="ECO:0000256" key="16">
    <source>
        <dbReference type="ARBA" id="ARBA00023146"/>
    </source>
</evidence>
<dbReference type="NCBIfam" id="TIGR01522">
    <property type="entry name" value="ATPase-IIA2_Ca"/>
    <property type="match status" value="1"/>
</dbReference>
<dbReference type="InterPro" id="IPR018303">
    <property type="entry name" value="ATPase_P-typ_P_site"/>
</dbReference>
<dbReference type="InterPro" id="IPR008909">
    <property type="entry name" value="DALR_anticod-bd"/>
</dbReference>
<dbReference type="FunFam" id="1.10.730.10:FF:000006">
    <property type="entry name" value="Arginyl-tRNA synthetase 2, mitochondrial"/>
    <property type="match status" value="1"/>
</dbReference>
<dbReference type="InterPro" id="IPR044492">
    <property type="entry name" value="P_typ_ATPase_HD_dom"/>
</dbReference>
<reference evidence="23 24" key="1">
    <citation type="submission" date="2019-03" db="EMBL/GenBank/DDBJ databases">
        <title>Sequencing 23 genomes of Wallemia ichthyophaga.</title>
        <authorList>
            <person name="Gostincar C."/>
        </authorList>
    </citation>
    <scope>NUCLEOTIDE SEQUENCE [LARGE SCALE GENOMIC DNA]</scope>
    <source>
        <strain evidence="23 24">EXF-5753</strain>
    </source>
</reference>
<dbReference type="GO" id="GO:0005388">
    <property type="term" value="F:P-type calcium transporter activity"/>
    <property type="evidence" value="ECO:0007669"/>
    <property type="project" value="UniProtKB-EC"/>
</dbReference>
<dbReference type="SUPFAM" id="SSF81665">
    <property type="entry name" value="Calcium ATPase, transmembrane domain M"/>
    <property type="match status" value="1"/>
</dbReference>
<keyword evidence="16" id="KW-0030">Aminoacyl-tRNA synthetase</keyword>
<sequence length="1725" mass="190011">MSTATTTNLPFISNTEPERSVLDSYRAACAVELNKSLDLPLEKAFEGVHVGSKNGDFHIALPRFRLPGDVKEHAQKVADNFQPNEYIDKCTVKQGFVTFQATTANFMRNVLDQIHTMTNKSPSGKPEYGTTTVAGQGKHVIIEFSSPNIAKPFHAGHLRSTIIGAFLANLYEACGWKVTRMNYLGDWGKQFGLLGVGFERYGNQEKLKVDPIGHLFEVYVRINTEAKEEDEKLGKKTAEEGAEDAEDDADASAPATSDTINDQARRFFKRMEDGEEGPLALWKQFRDLSIEKYKETYARLNIHFDVYSGESQISQANQNKAIDVLHEKGLIKESGQSQIIDLEEHKLGKAVVKKMDGTTLYLTRDFAAAAERYDTYHFDKMIYVIAAQQDLHTAQLFKAMDLIGYEWAKNLLHINFGMVLGMSTRKGTAVFLDQILNEAKSVMLDVMKKDATKKYDQLEDPEWTADTLGLSAVKIQDMAGRRIMNYKFAWDRMTSFEGDTGPYLQYAHVRISSIQRKVADETVLPADPTKDVDTALLTEPKARELVYLLAQYPEVVKNALKTHEPNNIVSYAFQLSHVVSSLLEILKVKGQEQKLAQARLYLFISWQRDASSHADPAGEDVEEVWERCGTVVAQRSTKRRRILSANEFPFACMCFDLDDRRDVCGSPPLRHFISLAKTQLTTSIPTLSSYTQMPRDRKRTNSGSSDQKPVKPVGSTSSTLYTAQPEGLRSYQYPAVVPPTAEEAARLAHQTPPHTSPTTVADAEDMYAYSTTFRKTSIESLTHKPSITHLRPSELPSAFDAAAAERRESDERKKAIAHSLESDPAHTSTPSAQYAKLSVEQTIARLNTHPEKGLSVAAVSELRYRYGYNEFSVEAGDSLFKKFFEQIYESPLILLLLGSAVVSALVGNVDDSISISLAVIIVLTVQFVQETRSEKSLQALNKLVPHYCHLIRGGQLTSPLANDLIPGDLVTFSTGDRIPADIRIIEAVDLELDESNLTGETKPTKKNADAVDLLNVGVSDRSCIAHMGTLVRSGHGKGLVVGTGSETEFGVVFTMMQDIEERRTPLQYSMDELAKQLSIISFAVIGVIFLIGIVQSRSWLEMFTIGVSLAVAAIPEGLPVVTTVTLALGVLRMSRRKAIVKKLPSVESLGSVSVICSDKTGTLTKNIMTVTRAFTVPDGPVTVDGKLSKTSPALERTLLIGNLCNNARKDEHGKNVGQPTDVALIDVVEAQGTADKRTTFVRRHEVAFSSETKVQLVTGTLASDAEGRPQECNYLKGALERVLERCDHYLSASGHHTVPLDDATRHLIFARAAECADKGLRNIGMAYRISSNITDFSSGFIFTGFQGMQDPPRPGVAASIASLQRAGIHVVMITGDAERTALAIARELGLCVRPSSPTTNSRRDTSECLTGAELDTMSERELMERINSVSVFARTSPKHKMRIIGVLQKLDKVVAMTGDGVNDAPALKMADIGVSMGKCGTDVAKEAADCILVDDNFATLLPAVEEGKSIFYNIQNFLSFQLSTAVAALSLITISTALRMRNPLNAMQILFINVIMDGPPSQSLGVDPVNKTVMKRPPRPKNAPVITHRLLSRVLFSASIIITGVLFIYAYEIGDGFSTRDQTMTFTAFVVLDLASALQNRGVTCGFGDNKMLLTTVGVSLLAQMCFVYIPALQAVFQTEALALRDLGVLATLVLFSIALHEVRRRWEREQERKDALFSFSNDDV</sequence>
<dbReference type="GO" id="GO:0016887">
    <property type="term" value="F:ATP hydrolysis activity"/>
    <property type="evidence" value="ECO:0007669"/>
    <property type="project" value="InterPro"/>
</dbReference>
<evidence type="ECO:0000256" key="13">
    <source>
        <dbReference type="ARBA" id="ARBA00022989"/>
    </source>
</evidence>
<dbReference type="SUPFAM" id="SSF81653">
    <property type="entry name" value="Calcium ATPase, transduction domain A"/>
    <property type="match status" value="1"/>
</dbReference>
<keyword evidence="24" id="KW-1185">Reference proteome</keyword>
<evidence type="ECO:0000313" key="23">
    <source>
        <dbReference type="EMBL" id="TIA85202.1"/>
    </source>
</evidence>
<comment type="caution">
    <text evidence="23">The sequence shown here is derived from an EMBL/GenBank/DDBJ whole genome shotgun (WGS) entry which is preliminary data.</text>
</comment>
<evidence type="ECO:0000256" key="17">
    <source>
        <dbReference type="ARBA" id="ARBA00038148"/>
    </source>
</evidence>
<dbReference type="Gene3D" id="3.40.1110.10">
    <property type="entry name" value="Calcium-transporting ATPase, cytoplasmic domain N"/>
    <property type="match status" value="1"/>
</dbReference>
<dbReference type="InterPro" id="IPR014729">
    <property type="entry name" value="Rossmann-like_a/b/a_fold"/>
</dbReference>
<dbReference type="SUPFAM" id="SSF56784">
    <property type="entry name" value="HAD-like"/>
    <property type="match status" value="1"/>
</dbReference>
<dbReference type="GO" id="GO:0005737">
    <property type="term" value="C:cytoplasm"/>
    <property type="evidence" value="ECO:0007669"/>
    <property type="project" value="InterPro"/>
</dbReference>
<feature type="domain" description="Cation-transporting P-type ATPase N-terminal" evidence="21">
    <location>
        <begin position="833"/>
        <end position="908"/>
    </location>
</feature>
<dbReference type="Pfam" id="PF13246">
    <property type="entry name" value="Cation_ATPase"/>
    <property type="match status" value="1"/>
</dbReference>
<dbReference type="InterPro" id="IPR023214">
    <property type="entry name" value="HAD_sf"/>
</dbReference>
<feature type="transmembrane region" description="Helical" evidence="19">
    <location>
        <begin position="1682"/>
        <end position="1700"/>
    </location>
</feature>
<dbReference type="Gene3D" id="3.40.50.620">
    <property type="entry name" value="HUPs"/>
    <property type="match status" value="1"/>
</dbReference>
<dbReference type="CDD" id="cd07956">
    <property type="entry name" value="Anticodon_Ia_Arg"/>
    <property type="match status" value="1"/>
</dbReference>
<dbReference type="PROSITE" id="PS00178">
    <property type="entry name" value="AA_TRNA_LIGASE_I"/>
    <property type="match status" value="1"/>
</dbReference>
<dbReference type="SUPFAM" id="SSF55190">
    <property type="entry name" value="Arginyl-tRNA synthetase (ArgRS), N-terminal 'additional' domain"/>
    <property type="match status" value="1"/>
</dbReference>
<dbReference type="SUPFAM" id="SSF81660">
    <property type="entry name" value="Metal cation-transporting ATPase, ATP-binding domain N"/>
    <property type="match status" value="1"/>
</dbReference>
<dbReference type="OrthoDB" id="3352408at2759"/>
<dbReference type="SMART" id="SM00831">
    <property type="entry name" value="Cation_ATPase_N"/>
    <property type="match status" value="1"/>
</dbReference>
<evidence type="ECO:0000256" key="2">
    <source>
        <dbReference type="ARBA" id="ARBA00005594"/>
    </source>
</evidence>
<dbReference type="InterPro" id="IPR059000">
    <property type="entry name" value="ATPase_P-type_domA"/>
</dbReference>
<dbReference type="FunFam" id="3.40.50.620:FF:000058">
    <property type="entry name" value="Mitochondrial arginyl-tRNA synthetase"/>
    <property type="match status" value="1"/>
</dbReference>
<keyword evidence="8 19" id="KW-0547">Nucleotide-binding</keyword>
<evidence type="ECO:0000256" key="9">
    <source>
        <dbReference type="ARBA" id="ARBA00022837"/>
    </source>
</evidence>
<feature type="transmembrane region" description="Helical" evidence="19">
    <location>
        <begin position="1077"/>
        <end position="1096"/>
    </location>
</feature>
<keyword evidence="15 19" id="KW-0472">Membrane</keyword>
<feature type="region of interest" description="Disordered" evidence="20">
    <location>
        <begin position="800"/>
        <end position="831"/>
    </location>
</feature>
<comment type="similarity">
    <text evidence="17 19">Belongs to the cation transport ATPase (P-type) (TC 3.A.3) family.</text>
</comment>
<dbReference type="GO" id="GO:0012505">
    <property type="term" value="C:endomembrane system"/>
    <property type="evidence" value="ECO:0007669"/>
    <property type="project" value="UniProtKB-SubCell"/>
</dbReference>
<organism evidence="23 24">
    <name type="scientific">Wallemia hederae</name>
    <dbReference type="NCBI Taxonomy" id="1540922"/>
    <lineage>
        <taxon>Eukaryota</taxon>
        <taxon>Fungi</taxon>
        <taxon>Dikarya</taxon>
        <taxon>Basidiomycota</taxon>
        <taxon>Wallemiomycotina</taxon>
        <taxon>Wallemiomycetes</taxon>
        <taxon>Wallemiales</taxon>
        <taxon>Wallemiaceae</taxon>
        <taxon>Wallemia</taxon>
    </lineage>
</organism>
<evidence type="ECO:0000256" key="12">
    <source>
        <dbReference type="ARBA" id="ARBA00022967"/>
    </source>
</evidence>
<keyword evidence="9 19" id="KW-0106">Calcium</keyword>
<keyword evidence="11" id="KW-0648">Protein biosynthesis</keyword>
<name>A0A4T0FB31_9BASI</name>
<dbReference type="Pfam" id="PF05746">
    <property type="entry name" value="DALR_1"/>
    <property type="match status" value="1"/>
</dbReference>
<dbReference type="InterPro" id="IPR001412">
    <property type="entry name" value="aa-tRNA-synth_I_CS"/>
</dbReference>
<dbReference type="PRINTS" id="PR00119">
    <property type="entry name" value="CATATPASE"/>
</dbReference>
<evidence type="ECO:0000256" key="8">
    <source>
        <dbReference type="ARBA" id="ARBA00022741"/>
    </source>
</evidence>
<dbReference type="EC" id="7.2.2.10" evidence="19"/>
<comment type="caution">
    <text evidence="19">Lacks conserved residue(s) required for the propagation of feature annotation.</text>
</comment>
<dbReference type="InterPro" id="IPR023298">
    <property type="entry name" value="ATPase_P-typ_TM_dom_sf"/>
</dbReference>
<dbReference type="InterPro" id="IPR004014">
    <property type="entry name" value="ATPase_P-typ_cation-transptr_N"/>
</dbReference>
<evidence type="ECO:0000256" key="4">
    <source>
        <dbReference type="ARBA" id="ARBA00022553"/>
    </source>
</evidence>
<feature type="transmembrane region" description="Helical" evidence="19">
    <location>
        <begin position="1590"/>
        <end position="1611"/>
    </location>
</feature>
<keyword evidence="6" id="KW-0436">Ligase</keyword>
<evidence type="ECO:0000256" key="11">
    <source>
        <dbReference type="ARBA" id="ARBA00022917"/>
    </source>
</evidence>
<dbReference type="FunFam" id="2.70.150.10:FF:000008">
    <property type="entry name" value="Calcium-transporting ATPase"/>
    <property type="match status" value="1"/>
</dbReference>
<dbReference type="Gene3D" id="3.30.1360.70">
    <property type="entry name" value="Arginyl tRNA synthetase N-terminal domain"/>
    <property type="match status" value="1"/>
</dbReference>
<evidence type="ECO:0000259" key="22">
    <source>
        <dbReference type="SMART" id="SM00836"/>
    </source>
</evidence>
<dbReference type="PRINTS" id="PR00120">
    <property type="entry name" value="HATPASE"/>
</dbReference>
<dbReference type="InterPro" id="IPR008250">
    <property type="entry name" value="ATPase_P-typ_transduc_dom_A_sf"/>
</dbReference>
<evidence type="ECO:0000256" key="5">
    <source>
        <dbReference type="ARBA" id="ARBA00022568"/>
    </source>
</evidence>
<dbReference type="GO" id="GO:0004814">
    <property type="term" value="F:arginine-tRNA ligase activity"/>
    <property type="evidence" value="ECO:0007669"/>
    <property type="project" value="UniProtKB-EC"/>
</dbReference>
<dbReference type="InterPro" id="IPR035684">
    <property type="entry name" value="ArgRS_core"/>
</dbReference>
<evidence type="ECO:0000256" key="15">
    <source>
        <dbReference type="ARBA" id="ARBA00023136"/>
    </source>
</evidence>
<dbReference type="InterPro" id="IPR036695">
    <property type="entry name" value="Arg-tRNA-synth_N_sf"/>
</dbReference>
<dbReference type="GO" id="GO:0005524">
    <property type="term" value="F:ATP binding"/>
    <property type="evidence" value="ECO:0007669"/>
    <property type="project" value="UniProtKB-KW"/>
</dbReference>
<dbReference type="FunFam" id="3.40.50.1000:FF:000028">
    <property type="entry name" value="Calcium-transporting P-type ATPase, putative"/>
    <property type="match status" value="1"/>
</dbReference>
<comment type="function">
    <text evidence="19">Catalyzes the hydrolysis of ATP coupled with the transport of calcium.</text>
</comment>
<dbReference type="SFLD" id="SFLDF00027">
    <property type="entry name" value="p-type_atpase"/>
    <property type="match status" value="1"/>
</dbReference>
<feature type="transmembrane region" description="Helical" evidence="19">
    <location>
        <begin position="1652"/>
        <end position="1670"/>
    </location>
</feature>
<dbReference type="Gene3D" id="1.10.730.10">
    <property type="entry name" value="Isoleucyl-tRNA Synthetase, Domain 1"/>
    <property type="match status" value="1"/>
</dbReference>
<dbReference type="InterPro" id="IPR006068">
    <property type="entry name" value="ATPase_P-typ_cation-transptr_C"/>
</dbReference>
<dbReference type="InterPro" id="IPR009080">
    <property type="entry name" value="tRNAsynth_Ia_anticodon-bd"/>
</dbReference>
<evidence type="ECO:0000256" key="14">
    <source>
        <dbReference type="ARBA" id="ARBA00023065"/>
    </source>
</evidence>
<dbReference type="Pfam" id="PF00750">
    <property type="entry name" value="tRNA-synt_1d"/>
    <property type="match status" value="1"/>
</dbReference>
<comment type="catalytic activity">
    <reaction evidence="18">
        <text>tRNA(Arg) + L-arginine + ATP = L-arginyl-tRNA(Arg) + AMP + diphosphate</text>
        <dbReference type="Rhea" id="RHEA:20301"/>
        <dbReference type="Rhea" id="RHEA-COMP:9658"/>
        <dbReference type="Rhea" id="RHEA-COMP:9673"/>
        <dbReference type="ChEBI" id="CHEBI:30616"/>
        <dbReference type="ChEBI" id="CHEBI:32682"/>
        <dbReference type="ChEBI" id="CHEBI:33019"/>
        <dbReference type="ChEBI" id="CHEBI:78442"/>
        <dbReference type="ChEBI" id="CHEBI:78513"/>
        <dbReference type="ChEBI" id="CHEBI:456215"/>
        <dbReference type="EC" id="6.1.1.19"/>
    </reaction>
</comment>
<dbReference type="SUPFAM" id="SSF52374">
    <property type="entry name" value="Nucleotidylyl transferase"/>
    <property type="match status" value="1"/>
</dbReference>
<evidence type="ECO:0000256" key="10">
    <source>
        <dbReference type="ARBA" id="ARBA00022840"/>
    </source>
</evidence>
<dbReference type="Pfam" id="PF00122">
    <property type="entry name" value="E1-E2_ATPase"/>
    <property type="match status" value="1"/>
</dbReference>
<comment type="similarity">
    <text evidence="2">Belongs to the class-I aminoacyl-tRNA synthetase family.</text>
</comment>
<proteinExistence type="inferred from homology"/>
<dbReference type="InterPro" id="IPR036412">
    <property type="entry name" value="HAD-like_sf"/>
</dbReference>
<evidence type="ECO:0000256" key="19">
    <source>
        <dbReference type="RuleBase" id="RU361146"/>
    </source>
</evidence>
<dbReference type="Pfam" id="PF00689">
    <property type="entry name" value="Cation_ATPase_C"/>
    <property type="match status" value="1"/>
</dbReference>
<dbReference type="GO" id="GO:0016020">
    <property type="term" value="C:membrane"/>
    <property type="evidence" value="ECO:0007669"/>
    <property type="project" value="UniProtKB-SubCell"/>
</dbReference>
<dbReference type="InterPro" id="IPR006413">
    <property type="entry name" value="P-type_ATPase_IIA_PMR1"/>
</dbReference>